<dbReference type="SUPFAM" id="SSF54427">
    <property type="entry name" value="NTF2-like"/>
    <property type="match status" value="1"/>
</dbReference>
<dbReference type="EMBL" id="CP097218">
    <property type="protein sequence ID" value="UQN28250.1"/>
    <property type="molecule type" value="Genomic_DNA"/>
</dbReference>
<evidence type="ECO:0000313" key="3">
    <source>
        <dbReference type="Proteomes" id="UP001055868"/>
    </source>
</evidence>
<gene>
    <name evidence="2" type="ORF">M4486_11370</name>
</gene>
<reference evidence="2" key="1">
    <citation type="submission" date="2022-05" db="EMBL/GenBank/DDBJ databases">
        <title>Genomic analysis of Brachybacterium sp. CBA3104.</title>
        <authorList>
            <person name="Roh S.W."/>
            <person name="Kim Y.B."/>
            <person name="Kim Y."/>
        </authorList>
    </citation>
    <scope>NUCLEOTIDE SEQUENCE</scope>
    <source>
        <strain evidence="2">CBA3104</strain>
    </source>
</reference>
<keyword evidence="3" id="KW-1185">Reference proteome</keyword>
<dbReference type="RefSeq" id="WP_249477278.1">
    <property type="nucleotide sequence ID" value="NZ_CP097218.1"/>
</dbReference>
<protein>
    <submittedName>
        <fullName evidence="2">Nuclear transport factor 2 family protein</fullName>
    </submittedName>
</protein>
<evidence type="ECO:0000259" key="1">
    <source>
        <dbReference type="Pfam" id="PF14534"/>
    </source>
</evidence>
<sequence length="129" mass="13930">MNTIDQTIALWADAERGCDARTTETLLTEDFQGIGPVGFQLSRDAWIGRLSSGDLRYDELSLNEVTIREHGDCALVIARLDVRGEARGHPLPTTRTTFSVVSVGGDWRIAGIQHSFIAGAPGSPVPGPR</sequence>
<dbReference type="Proteomes" id="UP001055868">
    <property type="component" value="Chromosome"/>
</dbReference>
<dbReference type="InterPro" id="IPR032710">
    <property type="entry name" value="NTF2-like_dom_sf"/>
</dbReference>
<name>A0ABY4N4G5_9MICO</name>
<proteinExistence type="predicted"/>
<dbReference type="InterPro" id="IPR027843">
    <property type="entry name" value="DUF4440"/>
</dbReference>
<evidence type="ECO:0000313" key="2">
    <source>
        <dbReference type="EMBL" id="UQN28250.1"/>
    </source>
</evidence>
<dbReference type="Pfam" id="PF14534">
    <property type="entry name" value="DUF4440"/>
    <property type="match status" value="1"/>
</dbReference>
<organism evidence="2 3">
    <name type="scientific">Brachybacterium kimchii</name>
    <dbReference type="NCBI Taxonomy" id="2942909"/>
    <lineage>
        <taxon>Bacteria</taxon>
        <taxon>Bacillati</taxon>
        <taxon>Actinomycetota</taxon>
        <taxon>Actinomycetes</taxon>
        <taxon>Micrococcales</taxon>
        <taxon>Dermabacteraceae</taxon>
        <taxon>Brachybacterium</taxon>
    </lineage>
</organism>
<feature type="domain" description="DUF4440" evidence="1">
    <location>
        <begin position="5"/>
        <end position="109"/>
    </location>
</feature>
<dbReference type="Gene3D" id="3.10.450.50">
    <property type="match status" value="1"/>
</dbReference>
<accession>A0ABY4N4G5</accession>